<keyword evidence="6" id="KW-0175">Coiled coil</keyword>
<organism evidence="9">
    <name type="scientific">Aplanochytrium stocchinoi</name>
    <dbReference type="NCBI Taxonomy" id="215587"/>
    <lineage>
        <taxon>Eukaryota</taxon>
        <taxon>Sar</taxon>
        <taxon>Stramenopiles</taxon>
        <taxon>Bigyra</taxon>
        <taxon>Labyrinthulomycetes</taxon>
        <taxon>Thraustochytrida</taxon>
        <taxon>Thraustochytriidae</taxon>
        <taxon>Aplanochytrium</taxon>
    </lineage>
</organism>
<feature type="domain" description="RecF/RecN/SMC N-terminal" evidence="8">
    <location>
        <begin position="214"/>
        <end position="591"/>
    </location>
</feature>
<dbReference type="GO" id="GO:0005634">
    <property type="term" value="C:nucleus"/>
    <property type="evidence" value="ECO:0007669"/>
    <property type="project" value="UniProtKB-SubCell"/>
</dbReference>
<dbReference type="GO" id="GO:0008278">
    <property type="term" value="C:cohesin complex"/>
    <property type="evidence" value="ECO:0007669"/>
    <property type="project" value="TreeGrafter"/>
</dbReference>
<name>A0A7S3PKU0_9STRA</name>
<dbReference type="GO" id="GO:0007062">
    <property type="term" value="P:sister chromatid cohesion"/>
    <property type="evidence" value="ECO:0007669"/>
    <property type="project" value="TreeGrafter"/>
</dbReference>
<protein>
    <recommendedName>
        <fullName evidence="8">RecF/RecN/SMC N-terminal domain-containing protein</fullName>
    </recommendedName>
</protein>
<dbReference type="PANTHER" id="PTHR18937:SF12">
    <property type="entry name" value="STRUCTURAL MAINTENANCE OF CHROMOSOMES PROTEIN"/>
    <property type="match status" value="1"/>
</dbReference>
<feature type="compositionally biased region" description="Polar residues" evidence="7">
    <location>
        <begin position="330"/>
        <end position="347"/>
    </location>
</feature>
<dbReference type="EMBL" id="HBIN01016486">
    <property type="protein sequence ID" value="CAE0442435.1"/>
    <property type="molecule type" value="Transcribed_RNA"/>
</dbReference>
<reference evidence="9" key="1">
    <citation type="submission" date="2021-01" db="EMBL/GenBank/DDBJ databases">
        <authorList>
            <person name="Corre E."/>
            <person name="Pelletier E."/>
            <person name="Niang G."/>
            <person name="Scheremetjew M."/>
            <person name="Finn R."/>
            <person name="Kale V."/>
            <person name="Holt S."/>
            <person name="Cochrane G."/>
            <person name="Meng A."/>
            <person name="Brown T."/>
            <person name="Cohen L."/>
        </authorList>
    </citation>
    <scope>NUCLEOTIDE SEQUENCE</scope>
    <source>
        <strain evidence="9">GSBS06</strain>
    </source>
</reference>
<feature type="coiled-coil region" evidence="6">
    <location>
        <begin position="358"/>
        <end position="431"/>
    </location>
</feature>
<dbReference type="PANTHER" id="PTHR18937">
    <property type="entry name" value="STRUCTURAL MAINTENANCE OF CHROMOSOMES SMC FAMILY MEMBER"/>
    <property type="match status" value="1"/>
</dbReference>
<evidence type="ECO:0000256" key="1">
    <source>
        <dbReference type="ARBA" id="ARBA00004123"/>
    </source>
</evidence>
<dbReference type="Pfam" id="PF02463">
    <property type="entry name" value="SMC_N"/>
    <property type="match status" value="1"/>
</dbReference>
<keyword evidence="2" id="KW-0132">Cell division</keyword>
<evidence type="ECO:0000256" key="7">
    <source>
        <dbReference type="SAM" id="MobiDB-lite"/>
    </source>
</evidence>
<dbReference type="AlphaFoldDB" id="A0A7S3PKU0"/>
<dbReference type="InterPro" id="IPR003395">
    <property type="entry name" value="RecF/RecN/SMC_N"/>
</dbReference>
<keyword evidence="5" id="KW-0131">Cell cycle</keyword>
<keyword evidence="3" id="KW-0498">Mitosis</keyword>
<feature type="region of interest" description="Disordered" evidence="7">
    <location>
        <begin position="23"/>
        <end position="43"/>
    </location>
</feature>
<evidence type="ECO:0000256" key="4">
    <source>
        <dbReference type="ARBA" id="ARBA00023242"/>
    </source>
</evidence>
<evidence type="ECO:0000256" key="5">
    <source>
        <dbReference type="ARBA" id="ARBA00023306"/>
    </source>
</evidence>
<dbReference type="GO" id="GO:0051301">
    <property type="term" value="P:cell division"/>
    <property type="evidence" value="ECO:0007669"/>
    <property type="project" value="UniProtKB-KW"/>
</dbReference>
<dbReference type="GO" id="GO:0003677">
    <property type="term" value="F:DNA binding"/>
    <property type="evidence" value="ECO:0007669"/>
    <property type="project" value="TreeGrafter"/>
</dbReference>
<evidence type="ECO:0000256" key="6">
    <source>
        <dbReference type="SAM" id="Coils"/>
    </source>
</evidence>
<keyword evidence="4" id="KW-0539">Nucleus</keyword>
<dbReference type="SUPFAM" id="SSF52540">
    <property type="entry name" value="P-loop containing nucleoside triphosphate hydrolases"/>
    <property type="match status" value="1"/>
</dbReference>
<evidence type="ECO:0000313" key="9">
    <source>
        <dbReference type="EMBL" id="CAE0442435.1"/>
    </source>
</evidence>
<dbReference type="Gene3D" id="3.40.50.300">
    <property type="entry name" value="P-loop containing nucleotide triphosphate hydrolases"/>
    <property type="match status" value="1"/>
</dbReference>
<proteinExistence type="predicted"/>
<evidence type="ECO:0000256" key="3">
    <source>
        <dbReference type="ARBA" id="ARBA00022776"/>
    </source>
</evidence>
<accession>A0A7S3PKU0</accession>
<gene>
    <name evidence="9" type="ORF">ASTO00021_LOCUS12544</name>
</gene>
<dbReference type="InterPro" id="IPR027417">
    <property type="entry name" value="P-loop_NTPase"/>
</dbReference>
<feature type="coiled-coil region" evidence="6">
    <location>
        <begin position="146"/>
        <end position="276"/>
    </location>
</feature>
<comment type="subcellular location">
    <subcellularLocation>
        <location evidence="1">Nucleus</location>
    </subcellularLocation>
</comment>
<feature type="compositionally biased region" description="Acidic residues" evidence="7">
    <location>
        <begin position="302"/>
        <end position="311"/>
    </location>
</feature>
<sequence>MEAAKRKRDKLEKELDEIDVAIDYGGRSSGANRNRQASAPGASVLTQIDNNIANIQNRIKYSRMDVHSTGQKLAKAEAEMATVEEEISRNMPKQEELQATILEQKRVCSQLEADIKEMADKYTKDFGQKHGVEDVRLYEEATLREKEELKEKIRKVHKHVQKMEAKLRYNETRKLDEEVKKAEKQLKTEKKVLQKKEEESKAVTTALDELQNKVDELTVEYGKLKQDAQDSQIEAVEVEKVKEEIAAEKSAQVKKMTAEENKIEKLRASRHDLLRQAHVDQVELPLIGGGVTGRKRQRANGEEDEDEDDDNDRSKKAKLHSDIGSDVQKGESQSASQDPSGSLGFSQDDSKYVKRDDAETANLDFSMLTENLNNLSEKEKETIKKKYEQTLHDLIEELAKMQPNMKAQERYEDVSKLLKSTEDKLNDARNQSRVVEQGFDQIKQQRLERFMKMFEHVELTIDRIYKDLTKSKKHALGGNAYLTLSNTEEPWLGGIKFNAMPPTKRFRDMDQLSGGEKTVAALALLFAIHSFHPAPFFVMDEVDAALDNVNVFKVSSYIKQNSNNFQCLVISLKDAFYDKADALVGIYREKEMNCSRVATMDLTKYET</sequence>
<feature type="region of interest" description="Disordered" evidence="7">
    <location>
        <begin position="285"/>
        <end position="352"/>
    </location>
</feature>
<evidence type="ECO:0000259" key="8">
    <source>
        <dbReference type="Pfam" id="PF02463"/>
    </source>
</evidence>
<evidence type="ECO:0000256" key="2">
    <source>
        <dbReference type="ARBA" id="ARBA00022618"/>
    </source>
</evidence>
<feature type="coiled-coil region" evidence="6">
    <location>
        <begin position="66"/>
        <end position="121"/>
    </location>
</feature>